<dbReference type="EMBL" id="JAUUTY010000002">
    <property type="protein sequence ID" value="KAK1680171.1"/>
    <property type="molecule type" value="Genomic_DNA"/>
</dbReference>
<name>A0AAD8TEI1_LOLMU</name>
<dbReference type="PANTHER" id="PTHR47481">
    <property type="match status" value="1"/>
</dbReference>
<gene>
    <name evidence="1" type="ORF">QYE76_041019</name>
</gene>
<comment type="caution">
    <text evidence="1">The sequence shown here is derived from an EMBL/GenBank/DDBJ whole genome shotgun (WGS) entry which is preliminary data.</text>
</comment>
<dbReference type="AlphaFoldDB" id="A0AAD8TEI1"/>
<organism evidence="1 2">
    <name type="scientific">Lolium multiflorum</name>
    <name type="common">Italian ryegrass</name>
    <name type="synonym">Lolium perenne subsp. multiflorum</name>
    <dbReference type="NCBI Taxonomy" id="4521"/>
    <lineage>
        <taxon>Eukaryota</taxon>
        <taxon>Viridiplantae</taxon>
        <taxon>Streptophyta</taxon>
        <taxon>Embryophyta</taxon>
        <taxon>Tracheophyta</taxon>
        <taxon>Spermatophyta</taxon>
        <taxon>Magnoliopsida</taxon>
        <taxon>Liliopsida</taxon>
        <taxon>Poales</taxon>
        <taxon>Poaceae</taxon>
        <taxon>BOP clade</taxon>
        <taxon>Pooideae</taxon>
        <taxon>Poodae</taxon>
        <taxon>Poeae</taxon>
        <taxon>Poeae Chloroplast Group 2 (Poeae type)</taxon>
        <taxon>Loliodinae</taxon>
        <taxon>Loliinae</taxon>
        <taxon>Lolium</taxon>
    </lineage>
</organism>
<sequence length="170" mass="18751">MTPSKPTAPHPNAYLWVQATIIKSIRSLVPIVLDFKSNVFPKWQTFFTTVITTYALEDHLTTATPPTNTTWLWLDAMQEDRSIYDYVVLQKSAADALAEVGASVSDSDLVTNVIKGLHEHFDSVANISPLLTLFLTFLNFRNMLLLQEMKVVCPSASAFVAKASASPSSS</sequence>
<protein>
    <submittedName>
        <fullName evidence="1">Uncharacterized protein</fullName>
    </submittedName>
</protein>
<keyword evidence="2" id="KW-1185">Reference proteome</keyword>
<evidence type="ECO:0000313" key="1">
    <source>
        <dbReference type="EMBL" id="KAK1680171.1"/>
    </source>
</evidence>
<accession>A0AAD8TEI1</accession>
<reference evidence="1" key="1">
    <citation type="submission" date="2023-07" db="EMBL/GenBank/DDBJ databases">
        <title>A chromosome-level genome assembly of Lolium multiflorum.</title>
        <authorList>
            <person name="Chen Y."/>
            <person name="Copetti D."/>
            <person name="Kolliker R."/>
            <person name="Studer B."/>
        </authorList>
    </citation>
    <scope>NUCLEOTIDE SEQUENCE</scope>
    <source>
        <strain evidence="1">02402/16</strain>
        <tissue evidence="1">Leaf</tissue>
    </source>
</reference>
<evidence type="ECO:0000313" key="2">
    <source>
        <dbReference type="Proteomes" id="UP001231189"/>
    </source>
</evidence>
<proteinExistence type="predicted"/>
<dbReference type="Proteomes" id="UP001231189">
    <property type="component" value="Unassembled WGS sequence"/>
</dbReference>
<dbReference type="PANTHER" id="PTHR47481:SF41">
    <property type="entry name" value="COPIA-LIKE POLYPROTEIN_RETROTRANSPOSON"/>
    <property type="match status" value="1"/>
</dbReference>